<dbReference type="AlphaFoldDB" id="A0A6L8KJ18"/>
<reference evidence="1 2" key="1">
    <citation type="submission" date="2019-12" db="EMBL/GenBank/DDBJ databases">
        <title>Novel species isolated from a subtropical stream in China.</title>
        <authorList>
            <person name="Lu H."/>
        </authorList>
    </citation>
    <scope>NUCLEOTIDE SEQUENCE [LARGE SCALE GENOMIC DNA]</scope>
    <source>
        <strain evidence="1 2">FT135W</strain>
    </source>
</reference>
<evidence type="ECO:0000313" key="1">
    <source>
        <dbReference type="EMBL" id="MYM25834.1"/>
    </source>
</evidence>
<gene>
    <name evidence="1" type="ORF">GTP46_24705</name>
</gene>
<accession>A0A6L8KJ18</accession>
<protein>
    <submittedName>
        <fullName evidence="1">Uncharacterized protein</fullName>
    </submittedName>
</protein>
<dbReference type="Proteomes" id="UP000479335">
    <property type="component" value="Unassembled WGS sequence"/>
</dbReference>
<organism evidence="1 2">
    <name type="scientific">Duganella flavida</name>
    <dbReference type="NCBI Taxonomy" id="2692175"/>
    <lineage>
        <taxon>Bacteria</taxon>
        <taxon>Pseudomonadati</taxon>
        <taxon>Pseudomonadota</taxon>
        <taxon>Betaproteobacteria</taxon>
        <taxon>Burkholderiales</taxon>
        <taxon>Oxalobacteraceae</taxon>
        <taxon>Telluria group</taxon>
        <taxon>Duganella</taxon>
    </lineage>
</organism>
<sequence length="124" mass="13317">MSTLPASTPFVNILVTVKPSLTVGKQWDVVTAPVAPIITEHDTVINYQIFDSGSYDIVFTGMTVVPNSSTQLSAASVSVSGKLLTFSDANTQRTDFNITLNFALRNVVGSEFTHDPQITNNPPS</sequence>
<dbReference type="RefSeq" id="WP_161009279.1">
    <property type="nucleotide sequence ID" value="NZ_WWCN01000019.1"/>
</dbReference>
<evidence type="ECO:0000313" key="2">
    <source>
        <dbReference type="Proteomes" id="UP000479335"/>
    </source>
</evidence>
<name>A0A6L8KJ18_9BURK</name>
<comment type="caution">
    <text evidence="1">The sequence shown here is derived from an EMBL/GenBank/DDBJ whole genome shotgun (WGS) entry which is preliminary data.</text>
</comment>
<proteinExistence type="predicted"/>
<keyword evidence="2" id="KW-1185">Reference proteome</keyword>
<dbReference type="EMBL" id="WWCN01000019">
    <property type="protein sequence ID" value="MYM25834.1"/>
    <property type="molecule type" value="Genomic_DNA"/>
</dbReference>